<dbReference type="SUPFAM" id="SSF100950">
    <property type="entry name" value="NagB/RpiA/CoA transferase-like"/>
    <property type="match status" value="1"/>
</dbReference>
<dbReference type="InterPro" id="IPR037171">
    <property type="entry name" value="NagB/RpiA_transferase-like"/>
</dbReference>
<dbReference type="GO" id="GO:0046523">
    <property type="term" value="F:S-methyl-5-thioribose-1-phosphate isomerase activity"/>
    <property type="evidence" value="ECO:0007669"/>
    <property type="project" value="UniProtKB-UniRule"/>
</dbReference>
<comment type="similarity">
    <text evidence="5">Belongs to the EIF-2B alpha/beta/delta subunits family. MtnA subfamily.</text>
</comment>
<dbReference type="InterPro" id="IPR000649">
    <property type="entry name" value="IF-2B-related"/>
</dbReference>
<dbReference type="Pfam" id="PF01008">
    <property type="entry name" value="IF-2B"/>
    <property type="match status" value="1"/>
</dbReference>
<evidence type="ECO:0000256" key="5">
    <source>
        <dbReference type="HAMAP-Rule" id="MF_01678"/>
    </source>
</evidence>
<dbReference type="InterPro" id="IPR027363">
    <property type="entry name" value="M1Pi_N"/>
</dbReference>
<dbReference type="KEGG" id="pstg:E8M01_05430"/>
<feature type="active site" description="Proton donor" evidence="5">
    <location>
        <position position="244"/>
    </location>
</feature>
<evidence type="ECO:0000256" key="3">
    <source>
        <dbReference type="ARBA" id="ARBA00051169"/>
    </source>
</evidence>
<dbReference type="UniPathway" id="UPA00904">
    <property type="reaction ID" value="UER00874"/>
</dbReference>
<dbReference type="Proteomes" id="UP000298781">
    <property type="component" value="Chromosome"/>
</dbReference>
<dbReference type="NCBIfam" id="TIGR00512">
    <property type="entry name" value="salvage_mtnA"/>
    <property type="match status" value="1"/>
</dbReference>
<dbReference type="InterPro" id="IPR005251">
    <property type="entry name" value="IF-M1Pi"/>
</dbReference>
<dbReference type="OrthoDB" id="9803436at2"/>
<keyword evidence="5" id="KW-0486">Methionine biosynthesis</keyword>
<sequence length="367" mass="39367">MRINGRDYRTIWLADDGWSVVVIDQTRLPHFFEVQSLETMPAAAAAIRDMIVRGAPLIGATGAYGMALAMRQDASDGAVAEAFTVLDATRPTAVNLRWALERMRRRLLAHPPAERAAAAYAEAAAIADEDAAVCSDIGDHGLGLIALRAAKAPRDRPFQILTHCNAGWLATVDWGTALAPIYKAHRQGIPVHVWVDETRPRNQGASLTAWELAREGVPHTVIVDNAGGHLMQHGMVDMCIVGTDRTTRTGDVCNKIGTYLKALAASDNGVPFYVALPSSTIDWRIADGLSEIPIEERAEHEVTHLTGLTEAGVLQTVQLTPAGSRAVNYGFDVTPARLVTGLITERGVCAASEAGIRGLFPEAEQAA</sequence>
<feature type="binding site" evidence="5">
    <location>
        <position position="203"/>
    </location>
    <ligand>
        <name>substrate</name>
    </ligand>
</feature>
<feature type="binding site" evidence="5">
    <location>
        <position position="90"/>
    </location>
    <ligand>
        <name>substrate</name>
    </ligand>
</feature>
<dbReference type="PANTHER" id="PTHR43475">
    <property type="entry name" value="METHYLTHIORIBOSE-1-PHOSPHATE ISOMERASE"/>
    <property type="match status" value="1"/>
</dbReference>
<dbReference type="Gene3D" id="1.20.120.420">
    <property type="entry name" value="translation initiation factor eif-2b, domain 1"/>
    <property type="match status" value="1"/>
</dbReference>
<keyword evidence="5" id="KW-0028">Amino-acid biosynthesis</keyword>
<dbReference type="AlphaFoldDB" id="A0A4D7B6A6"/>
<gene>
    <name evidence="5 6" type="primary">mtnA</name>
    <name evidence="6" type="ORF">E8M01_05430</name>
</gene>
<dbReference type="InterPro" id="IPR042529">
    <property type="entry name" value="IF_2B-like_C"/>
</dbReference>
<dbReference type="EMBL" id="CP039690">
    <property type="protein sequence ID" value="QCI63732.1"/>
    <property type="molecule type" value="Genomic_DNA"/>
</dbReference>
<dbReference type="NCBIfam" id="TIGR00524">
    <property type="entry name" value="eIF-2B_rel"/>
    <property type="match status" value="1"/>
</dbReference>
<proteinExistence type="inferred from homology"/>
<dbReference type="GO" id="GO:0019509">
    <property type="term" value="P:L-methionine salvage from methylthioadenosine"/>
    <property type="evidence" value="ECO:0007669"/>
    <property type="project" value="UniProtKB-UniRule"/>
</dbReference>
<name>A0A4D7B6A6_9HYPH</name>
<comment type="pathway">
    <text evidence="5">Amino-acid biosynthesis; L-methionine biosynthesis via salvage pathway; L-methionine from S-methyl-5-thio-alpha-D-ribose 1-phosphate: step 1/6.</text>
</comment>
<dbReference type="HAMAP" id="MF_01678">
    <property type="entry name" value="Salvage_MtnA"/>
    <property type="match status" value="1"/>
</dbReference>
<comment type="catalytic activity">
    <reaction evidence="3">
        <text>5-(methylsulfanyl)-alpha-D-ribose 1-phosphate = 5-(methylsulfanyl)-D-ribulose 1-phosphate</text>
        <dbReference type="Rhea" id="RHEA:19989"/>
        <dbReference type="ChEBI" id="CHEBI:58533"/>
        <dbReference type="ChEBI" id="CHEBI:58548"/>
        <dbReference type="EC" id="5.3.1.23"/>
    </reaction>
    <physiologicalReaction direction="left-to-right" evidence="3">
        <dbReference type="Rhea" id="RHEA:19990"/>
    </physiologicalReaction>
</comment>
<reference evidence="6 7" key="1">
    <citation type="submission" date="2019-04" db="EMBL/GenBank/DDBJ databases">
        <title>Phreatobacter aquaticus sp. nov.</title>
        <authorList>
            <person name="Choi A."/>
        </authorList>
    </citation>
    <scope>NUCLEOTIDE SEQUENCE [LARGE SCALE GENOMIC DNA]</scope>
    <source>
        <strain evidence="6 7">KCTC 52518</strain>
    </source>
</reference>
<evidence type="ECO:0000313" key="7">
    <source>
        <dbReference type="Proteomes" id="UP000298781"/>
    </source>
</evidence>
<dbReference type="NCBIfam" id="NF004326">
    <property type="entry name" value="PRK05720.1"/>
    <property type="match status" value="1"/>
</dbReference>
<keyword evidence="7" id="KW-1185">Reference proteome</keyword>
<evidence type="ECO:0000313" key="6">
    <source>
        <dbReference type="EMBL" id="QCI63732.1"/>
    </source>
</evidence>
<dbReference type="EC" id="5.3.1.23" evidence="5"/>
<comment type="function">
    <text evidence="4">Catalyzes the interconversion of methylthioribose-1-phosphate (MTR-1-P) into methylthioribulose-1-phosphate (MTRu-1-P). Also catalyzes the interconversion of 5-deoxyribose 1-phosphate and 5-deoxyribulose 1-phosphate. Part of a bifunctional DHAP-shunt salvage pathway for SAM by-products.</text>
</comment>
<organism evidence="6 7">
    <name type="scientific">Phreatobacter stygius</name>
    <dbReference type="NCBI Taxonomy" id="1940610"/>
    <lineage>
        <taxon>Bacteria</taxon>
        <taxon>Pseudomonadati</taxon>
        <taxon>Pseudomonadota</taxon>
        <taxon>Alphaproteobacteria</taxon>
        <taxon>Hyphomicrobiales</taxon>
        <taxon>Phreatobacteraceae</taxon>
        <taxon>Phreatobacter</taxon>
    </lineage>
</organism>
<dbReference type="InterPro" id="IPR011559">
    <property type="entry name" value="Initiation_fac_2B_a/b/d"/>
</dbReference>
<keyword evidence="1 5" id="KW-0413">Isomerase</keyword>
<dbReference type="PANTHER" id="PTHR43475:SF1">
    <property type="entry name" value="METHYLTHIORIBOSE-1-PHOSPHATE ISOMERASE"/>
    <property type="match status" value="1"/>
</dbReference>
<accession>A0A4D7B6A6</accession>
<dbReference type="RefSeq" id="WP_136959189.1">
    <property type="nucleotide sequence ID" value="NZ_CP039690.1"/>
</dbReference>
<protein>
    <recommendedName>
        <fullName evidence="5">Methylthioribose-1-phosphate isomerase</fullName>
        <shortName evidence="5">M1Pi</shortName>
        <shortName evidence="5">MTR-1-P isomerase</shortName>
        <ecNumber evidence="5">5.3.1.23</ecNumber>
    </recommendedName>
    <alternativeName>
        <fullName evidence="5">S-methyl-5-thioribose-1-phosphate isomerase</fullName>
    </alternativeName>
</protein>
<feature type="site" description="Transition state stabilizer" evidence="5">
    <location>
        <position position="164"/>
    </location>
</feature>
<evidence type="ECO:0000256" key="4">
    <source>
        <dbReference type="ARBA" id="ARBA00058145"/>
    </source>
</evidence>
<feature type="binding site" evidence="5">
    <location>
        <begin position="254"/>
        <end position="255"/>
    </location>
    <ligand>
        <name>substrate</name>
    </ligand>
</feature>
<dbReference type="Gene3D" id="3.40.50.10470">
    <property type="entry name" value="Translation initiation factor eif-2b, domain 2"/>
    <property type="match status" value="1"/>
</dbReference>
<evidence type="ECO:0000256" key="1">
    <source>
        <dbReference type="ARBA" id="ARBA00023235"/>
    </source>
</evidence>
<feature type="binding site" evidence="5">
    <location>
        <begin position="53"/>
        <end position="55"/>
    </location>
    <ligand>
        <name>substrate</name>
    </ligand>
</feature>
<dbReference type="FunFam" id="3.40.50.10470:FF:000006">
    <property type="entry name" value="Methylthioribose-1-phosphate isomerase"/>
    <property type="match status" value="1"/>
</dbReference>
<comment type="catalytic activity">
    <reaction evidence="2">
        <text>5-deoxy-alpha-D-ribose 1-phosphate = 5-deoxy-D-ribulose 1-phosphate</text>
        <dbReference type="Rhea" id="RHEA:61296"/>
        <dbReference type="ChEBI" id="CHEBI:58749"/>
        <dbReference type="ChEBI" id="CHEBI:144504"/>
    </reaction>
    <physiologicalReaction direction="left-to-right" evidence="2">
        <dbReference type="Rhea" id="RHEA:61297"/>
    </physiologicalReaction>
</comment>
<evidence type="ECO:0000256" key="2">
    <source>
        <dbReference type="ARBA" id="ARBA00050906"/>
    </source>
</evidence>